<organism evidence="1 2">
    <name type="scientific">Anopheles farauti</name>
    <dbReference type="NCBI Taxonomy" id="69004"/>
    <lineage>
        <taxon>Eukaryota</taxon>
        <taxon>Metazoa</taxon>
        <taxon>Ecdysozoa</taxon>
        <taxon>Arthropoda</taxon>
        <taxon>Hexapoda</taxon>
        <taxon>Insecta</taxon>
        <taxon>Pterygota</taxon>
        <taxon>Neoptera</taxon>
        <taxon>Endopterygota</taxon>
        <taxon>Diptera</taxon>
        <taxon>Nematocera</taxon>
        <taxon>Culicoidea</taxon>
        <taxon>Culicidae</taxon>
        <taxon>Anophelinae</taxon>
        <taxon>Anopheles</taxon>
    </lineage>
</organism>
<dbReference type="AlphaFoldDB" id="A0A182QMR5"/>
<reference evidence="2" key="1">
    <citation type="submission" date="2014-01" db="EMBL/GenBank/DDBJ databases">
        <title>The Genome Sequence of Anopheles farauti FAR1 (V2).</title>
        <authorList>
            <consortium name="The Broad Institute Genomics Platform"/>
            <person name="Neafsey D.E."/>
            <person name="Besansky N."/>
            <person name="Howell P."/>
            <person name="Walton C."/>
            <person name="Young S.K."/>
            <person name="Zeng Q."/>
            <person name="Gargeya S."/>
            <person name="Fitzgerald M."/>
            <person name="Haas B."/>
            <person name="Abouelleil A."/>
            <person name="Allen A.W."/>
            <person name="Alvarado L."/>
            <person name="Arachchi H.M."/>
            <person name="Berlin A.M."/>
            <person name="Chapman S.B."/>
            <person name="Gainer-Dewar J."/>
            <person name="Goldberg J."/>
            <person name="Griggs A."/>
            <person name="Gujja S."/>
            <person name="Hansen M."/>
            <person name="Howarth C."/>
            <person name="Imamovic A."/>
            <person name="Ireland A."/>
            <person name="Larimer J."/>
            <person name="McCowan C."/>
            <person name="Murphy C."/>
            <person name="Pearson M."/>
            <person name="Poon T.W."/>
            <person name="Priest M."/>
            <person name="Roberts A."/>
            <person name="Saif S."/>
            <person name="Shea T."/>
            <person name="Sisk P."/>
            <person name="Sykes S."/>
            <person name="Wortman J."/>
            <person name="Nusbaum C."/>
            <person name="Birren B."/>
        </authorList>
    </citation>
    <scope>NUCLEOTIDE SEQUENCE [LARGE SCALE GENOMIC DNA]</scope>
    <source>
        <strain evidence="2">FAR1</strain>
    </source>
</reference>
<evidence type="ECO:0000313" key="2">
    <source>
        <dbReference type="Proteomes" id="UP000075886"/>
    </source>
</evidence>
<dbReference type="EnsemblMetazoa" id="AFAF013313-RA">
    <property type="protein sequence ID" value="AFAF013313-PA"/>
    <property type="gene ID" value="AFAF013313"/>
</dbReference>
<protein>
    <submittedName>
        <fullName evidence="1">Uncharacterized protein</fullName>
    </submittedName>
</protein>
<dbReference type="Proteomes" id="UP000075886">
    <property type="component" value="Unassembled WGS sequence"/>
</dbReference>
<accession>A0A182QMR5</accession>
<proteinExistence type="predicted"/>
<dbReference type="EMBL" id="AXCN02000582">
    <property type="status" value="NOT_ANNOTATED_CDS"/>
    <property type="molecule type" value="Genomic_DNA"/>
</dbReference>
<evidence type="ECO:0000313" key="1">
    <source>
        <dbReference type="EnsemblMetazoa" id="AFAF013313-PA"/>
    </source>
</evidence>
<dbReference type="VEuPathDB" id="VectorBase:AFAF013313"/>
<keyword evidence="2" id="KW-1185">Reference proteome</keyword>
<sequence length="152" mass="17587">MFQTHRARSSKRRLQLTMKLLGWCVVIFSTFALCSASFVECDLDLEDPTILKRLPEECQDVDEPTKVLMLKEAESFRVFQAKLLNYEATHRPTDENATTDLYMDMDFRRVLYETADLQACLTVNESVEKYLQCLMDKRAKMVEMIDVASAAL</sequence>
<name>A0A182QMR5_9DIPT</name>
<reference evidence="1" key="2">
    <citation type="submission" date="2020-05" db="UniProtKB">
        <authorList>
            <consortium name="EnsemblMetazoa"/>
        </authorList>
    </citation>
    <scope>IDENTIFICATION</scope>
    <source>
        <strain evidence="1">FAR1</strain>
    </source>
</reference>